<keyword evidence="2" id="KW-1185">Reference proteome</keyword>
<comment type="caution">
    <text evidence="1">The sequence shown here is derived from an EMBL/GenBank/DDBJ whole genome shotgun (WGS) entry which is preliminary data.</text>
</comment>
<dbReference type="RefSeq" id="WP_192284222.1">
    <property type="nucleotide sequence ID" value="NZ_JBHSTT010000037.1"/>
</dbReference>
<name>A0ABW1WNI2_9HYPH</name>
<evidence type="ECO:0000313" key="2">
    <source>
        <dbReference type="Proteomes" id="UP001596237"/>
    </source>
</evidence>
<proteinExistence type="predicted"/>
<reference evidence="2" key="1">
    <citation type="journal article" date="2019" name="Int. J. Syst. Evol. Microbiol.">
        <title>The Global Catalogue of Microorganisms (GCM) 10K type strain sequencing project: providing services to taxonomists for standard genome sequencing and annotation.</title>
        <authorList>
            <consortium name="The Broad Institute Genomics Platform"/>
            <consortium name="The Broad Institute Genome Sequencing Center for Infectious Disease"/>
            <person name="Wu L."/>
            <person name="Ma J."/>
        </authorList>
    </citation>
    <scope>NUCLEOTIDE SEQUENCE [LARGE SCALE GENOMIC DNA]</scope>
    <source>
        <strain evidence="2">CCUG 36916</strain>
    </source>
</reference>
<gene>
    <name evidence="1" type="ORF">ACFQDP_11335</name>
</gene>
<protein>
    <submittedName>
        <fullName evidence="1">Uncharacterized protein</fullName>
    </submittedName>
</protein>
<evidence type="ECO:0000313" key="1">
    <source>
        <dbReference type="EMBL" id="MFC6389918.1"/>
    </source>
</evidence>
<dbReference type="EMBL" id="JBHSTT010000037">
    <property type="protein sequence ID" value="MFC6389918.1"/>
    <property type="molecule type" value="Genomic_DNA"/>
</dbReference>
<dbReference type="Proteomes" id="UP001596237">
    <property type="component" value="Unassembled WGS sequence"/>
</dbReference>
<organism evidence="1 2">
    <name type="scientific">Methylorubrum zatmanii</name>
    <dbReference type="NCBI Taxonomy" id="29429"/>
    <lineage>
        <taxon>Bacteria</taxon>
        <taxon>Pseudomonadati</taxon>
        <taxon>Pseudomonadota</taxon>
        <taxon>Alphaproteobacteria</taxon>
        <taxon>Hyphomicrobiales</taxon>
        <taxon>Methylobacteriaceae</taxon>
        <taxon>Methylorubrum</taxon>
    </lineage>
</organism>
<sequence>MDQKQIINAANNITVQRLLAQHLAGVERYSSHAFAGAVITVEPSRHRTGIPADADCRRYVFTHEREGWSMSVRAAWRDDRLLDPAAVHCRIEIMWDDNGTHGDDDGVAAAVNRWLQGLPL</sequence>
<accession>A0ABW1WNI2</accession>